<evidence type="ECO:0000256" key="5">
    <source>
        <dbReference type="ARBA" id="ARBA00022917"/>
    </source>
</evidence>
<keyword evidence="4" id="KW-0396">Initiation factor</keyword>
<dbReference type="KEGG" id="cdep:91084316"/>
<proteinExistence type="inferred from homology"/>
<evidence type="ECO:0000256" key="8">
    <source>
        <dbReference type="ARBA" id="ARBA00045373"/>
    </source>
</evidence>
<feature type="compositionally biased region" description="Polar residues" evidence="10">
    <location>
        <begin position="374"/>
        <end position="391"/>
    </location>
</feature>
<accession>A0A1E3IZK6</accession>
<dbReference type="EMBL" id="CP143784">
    <property type="protein sequence ID" value="WVN84963.1"/>
    <property type="molecule type" value="Genomic_DNA"/>
</dbReference>
<feature type="region of interest" description="Disordered" evidence="10">
    <location>
        <begin position="367"/>
        <end position="393"/>
    </location>
</feature>
<dbReference type="GO" id="GO:0002183">
    <property type="term" value="P:cytoplasmic translational initiation"/>
    <property type="evidence" value="ECO:0007669"/>
    <property type="project" value="TreeGrafter"/>
</dbReference>
<evidence type="ECO:0000256" key="9">
    <source>
        <dbReference type="ARBA" id="ARBA00046432"/>
    </source>
</evidence>
<dbReference type="PANTHER" id="PTHR45989">
    <property type="entry name" value="TRANSLATION INITIATION FACTOR EIF-2B SUBUNIT GAMMA"/>
    <property type="match status" value="1"/>
</dbReference>
<evidence type="ECO:0000313" key="14">
    <source>
        <dbReference type="Proteomes" id="UP000094043"/>
    </source>
</evidence>
<dbReference type="AlphaFoldDB" id="A0A1E3IZK6"/>
<dbReference type="CDD" id="cd04198">
    <property type="entry name" value="eIF-2B_gamma_N"/>
    <property type="match status" value="1"/>
</dbReference>
<feature type="domain" description="EIF2B subunit epsilon/gamma LbH" evidence="12">
    <location>
        <begin position="437"/>
        <end position="514"/>
    </location>
</feature>
<dbReference type="GO" id="GO:0005085">
    <property type="term" value="F:guanyl-nucleotide exchange factor activity"/>
    <property type="evidence" value="ECO:0007669"/>
    <property type="project" value="TreeGrafter"/>
</dbReference>
<dbReference type="Gene3D" id="2.160.10.10">
    <property type="entry name" value="Hexapeptide repeat proteins"/>
    <property type="match status" value="1"/>
</dbReference>
<keyword evidence="3" id="KW-0963">Cytoplasm</keyword>
<reference evidence="13" key="2">
    <citation type="journal article" date="2022" name="Elife">
        <title>Obligate sexual reproduction of a homothallic fungus closely related to the Cryptococcus pathogenic species complex.</title>
        <authorList>
            <person name="Passer A.R."/>
            <person name="Clancey S.A."/>
            <person name="Shea T."/>
            <person name="David-Palma M."/>
            <person name="Averette A.F."/>
            <person name="Boekhout T."/>
            <person name="Porcel B.M."/>
            <person name="Nowrousian M."/>
            <person name="Cuomo C.A."/>
            <person name="Sun S."/>
            <person name="Heitman J."/>
            <person name="Coelho M.A."/>
        </authorList>
    </citation>
    <scope>NUCLEOTIDE SEQUENCE</scope>
    <source>
        <strain evidence="13">CBS 7841</strain>
    </source>
</reference>
<dbReference type="GeneID" id="91084316"/>
<evidence type="ECO:0000256" key="1">
    <source>
        <dbReference type="ARBA" id="ARBA00004514"/>
    </source>
</evidence>
<dbReference type="Gene3D" id="3.90.550.10">
    <property type="entry name" value="Spore Coat Polysaccharide Biosynthesis Protein SpsA, Chain A"/>
    <property type="match status" value="1"/>
</dbReference>
<evidence type="ECO:0000256" key="3">
    <source>
        <dbReference type="ARBA" id="ARBA00022490"/>
    </source>
</evidence>
<evidence type="ECO:0000313" key="13">
    <source>
        <dbReference type="EMBL" id="WVN84963.1"/>
    </source>
</evidence>
<evidence type="ECO:0000256" key="7">
    <source>
        <dbReference type="ARBA" id="ARBA00044229"/>
    </source>
</evidence>
<reference evidence="13" key="3">
    <citation type="submission" date="2024-01" db="EMBL/GenBank/DDBJ databases">
        <authorList>
            <person name="Coelho M.A."/>
            <person name="David-Palma M."/>
            <person name="Shea T."/>
            <person name="Sun S."/>
            <person name="Cuomo C.A."/>
            <person name="Heitman J."/>
        </authorList>
    </citation>
    <scope>NUCLEOTIDE SEQUENCE</scope>
    <source>
        <strain evidence="13">CBS 7841</strain>
    </source>
</reference>
<dbReference type="GO" id="GO:0005829">
    <property type="term" value="C:cytosol"/>
    <property type="evidence" value="ECO:0007669"/>
    <property type="project" value="UniProtKB-SubCell"/>
</dbReference>
<dbReference type="CDD" id="cd04652">
    <property type="entry name" value="LbH_eIF2B_gamma_C"/>
    <property type="match status" value="1"/>
</dbReference>
<dbReference type="Proteomes" id="UP000094043">
    <property type="component" value="Chromosome 1"/>
</dbReference>
<feature type="domain" description="Nucleotidyl transferase" evidence="11">
    <location>
        <begin position="26"/>
        <end position="177"/>
    </location>
</feature>
<gene>
    <name evidence="13" type="ORF">L203_100100</name>
</gene>
<comment type="function">
    <text evidence="8">Acts as a component of the translation initiation factor 2B (eIF2B) complex, which catalyzes the exchange of GDP for GTP on the eukaryotic initiation factor 2 (eIF2) complex gamma subunit. Its guanine nucleotide exchange factor activity is repressed when bound to eIF2 complex phosphorylated on the alpha subunit, thereby limiting the amount of methionyl-initiator methionine tRNA available to the ribosome and consequently global translation is repressed.</text>
</comment>
<dbReference type="Pfam" id="PF25084">
    <property type="entry name" value="LbH_EIF2B"/>
    <property type="match status" value="1"/>
</dbReference>
<dbReference type="InterPro" id="IPR005835">
    <property type="entry name" value="NTP_transferase_dom"/>
</dbReference>
<dbReference type="VEuPathDB" id="FungiDB:L203_00238"/>
<dbReference type="GO" id="GO:0003743">
    <property type="term" value="F:translation initiation factor activity"/>
    <property type="evidence" value="ECO:0007669"/>
    <property type="project" value="UniProtKB-KW"/>
</dbReference>
<evidence type="ECO:0000259" key="11">
    <source>
        <dbReference type="Pfam" id="PF00483"/>
    </source>
</evidence>
<comment type="subunit">
    <text evidence="9">Component of the translation initiation factor 2B (eIF2B) complex which is a heterodecamer of two sets of five different subunits: alpha, beta, gamma, delta and epsilon. Subunits alpha, beta and delta comprise a regulatory subcomplex and subunits epsilon and gamma comprise a catalytic subcomplex. Within the complex, the hexameric regulatory complex resides at the center, with the two heterodimeric catalytic subcomplexes bound on opposite sides.</text>
</comment>
<reference evidence="13" key="1">
    <citation type="submission" date="2016-06" db="EMBL/GenBank/DDBJ databases">
        <authorList>
            <person name="Cuomo C."/>
            <person name="Litvintseva A."/>
            <person name="Heitman J."/>
            <person name="Chen Y."/>
            <person name="Sun S."/>
            <person name="Springer D."/>
            <person name="Dromer F."/>
            <person name="Young S."/>
            <person name="Zeng Q."/>
            <person name="Chapman S."/>
            <person name="Gujja S."/>
            <person name="Saif S."/>
            <person name="Birren B."/>
        </authorList>
    </citation>
    <scope>NUCLEOTIDE SEQUENCE</scope>
    <source>
        <strain evidence="13">CBS 7841</strain>
    </source>
</reference>
<evidence type="ECO:0000259" key="12">
    <source>
        <dbReference type="Pfam" id="PF25084"/>
    </source>
</evidence>
<dbReference type="InterPro" id="IPR056764">
    <property type="entry name" value="LbH_EIF2B3/5"/>
</dbReference>
<dbReference type="Pfam" id="PF00483">
    <property type="entry name" value="NTP_transferase"/>
    <property type="match status" value="1"/>
</dbReference>
<evidence type="ECO:0000256" key="2">
    <source>
        <dbReference type="ARBA" id="ARBA00007878"/>
    </source>
</evidence>
<dbReference type="PANTHER" id="PTHR45989:SF1">
    <property type="entry name" value="TRANSLATION INITIATION FACTOR EIF-2B SUBUNIT GAMMA"/>
    <property type="match status" value="1"/>
</dbReference>
<dbReference type="InterPro" id="IPR029044">
    <property type="entry name" value="Nucleotide-diphossugar_trans"/>
</dbReference>
<protein>
    <recommendedName>
        <fullName evidence="6">Translation initiation factor eIF2B subunit gamma</fullName>
    </recommendedName>
    <alternativeName>
        <fullName evidence="7">eIF2B GDP-GTP exchange factor subunit gamma</fullName>
    </alternativeName>
</protein>
<dbReference type="InterPro" id="IPR051960">
    <property type="entry name" value="eIF2B_gamma"/>
</dbReference>
<sequence>MFDPHSVASKRRASVSQDFQAVIIVGYGQNLYPFNQGTNVISKALIPVGNIPIINYVIDWVLAAGLLDILIIVPNVFHGQIANHIAEAYNKSSYSRIRINLRRNTEGERDEDENDSEKDLSQKDGTARILRRFRNFIKSDFLLLPCDIAPPSYLPLKAVLDRHRSTPNAIMTSVFYEPIDSVKEVEEHILVGLDKNTSELLLITPLDSMDEEDFQIRTSLLTNHPSLSLTTRLLDAHVYVFRRTFLDLLATRRAKDLDSMKEQVVPWLIKGGWQRSLGQKWAPILDPPGRDPLAEALAQSTNAPPSLSLPNGISSPFSQQALLPQTCPPSPGEVDTLYGSGILSPIRPAKGKLPKWKCQIIVATPPSLPAVPTPAQSKGSKQDKSNVQYSPESEHLVRANSLAGYWELNRRFIKTLATNSQPARVVIPEDAGTAPDVSSAAQISPDSHLGEGTRVGEKASIKKCIIGRHCVIGKGVKLTGCVIWDFVTVEENARIENSIVCSNGRIGEKAQIKDCEFGTGFEALSGAVLKGERLIAGQEV</sequence>
<dbReference type="GO" id="GO:0005851">
    <property type="term" value="C:eukaryotic translation initiation factor 2B complex"/>
    <property type="evidence" value="ECO:0007669"/>
    <property type="project" value="TreeGrafter"/>
</dbReference>
<comment type="subcellular location">
    <subcellularLocation>
        <location evidence="1">Cytoplasm</location>
        <location evidence="1">Cytosol</location>
    </subcellularLocation>
</comment>
<dbReference type="RefSeq" id="XP_066065664.1">
    <property type="nucleotide sequence ID" value="XM_066209567.1"/>
</dbReference>
<dbReference type="SUPFAM" id="SSF53448">
    <property type="entry name" value="Nucleotide-diphospho-sugar transferases"/>
    <property type="match status" value="1"/>
</dbReference>
<evidence type="ECO:0000256" key="4">
    <source>
        <dbReference type="ARBA" id="ARBA00022540"/>
    </source>
</evidence>
<keyword evidence="5" id="KW-0648">Protein biosynthesis</keyword>
<evidence type="ECO:0000256" key="6">
    <source>
        <dbReference type="ARBA" id="ARBA00044196"/>
    </source>
</evidence>
<keyword evidence="14" id="KW-1185">Reference proteome</keyword>
<comment type="similarity">
    <text evidence="2">Belongs to the eIF-2B gamma/epsilon subunits family.</text>
</comment>
<evidence type="ECO:0000256" key="10">
    <source>
        <dbReference type="SAM" id="MobiDB-lite"/>
    </source>
</evidence>
<dbReference type="OrthoDB" id="1733332at2759"/>
<name>A0A1E3IZK6_9TREE</name>
<organism evidence="13 14">
    <name type="scientific">Cryptococcus depauperatus CBS 7841</name>
    <dbReference type="NCBI Taxonomy" id="1295531"/>
    <lineage>
        <taxon>Eukaryota</taxon>
        <taxon>Fungi</taxon>
        <taxon>Dikarya</taxon>
        <taxon>Basidiomycota</taxon>
        <taxon>Agaricomycotina</taxon>
        <taxon>Tremellomycetes</taxon>
        <taxon>Tremellales</taxon>
        <taxon>Cryptococcaceae</taxon>
        <taxon>Cryptococcus</taxon>
    </lineage>
</organism>